<accession>A0A9X2E9V4</accession>
<protein>
    <recommendedName>
        <fullName evidence="3">Luciferase-like domain-containing protein</fullName>
    </recommendedName>
</protein>
<reference evidence="1" key="1">
    <citation type="submission" date="2022-06" db="EMBL/GenBank/DDBJ databases">
        <title>Novel species in genus nocardia.</title>
        <authorList>
            <person name="Li F."/>
        </authorList>
    </citation>
    <scope>NUCLEOTIDE SEQUENCE</scope>
    <source>
        <strain evidence="1">CDC141</strain>
    </source>
</reference>
<evidence type="ECO:0000313" key="2">
    <source>
        <dbReference type="Proteomes" id="UP001139157"/>
    </source>
</evidence>
<sequence length="72" mass="7934">MDLSSHYWNFATPADPARIARTLADSAHIAEQAGFAGFTVMDQFFQREQQAPADERIRRSVLVTGPPLSSLA</sequence>
<gene>
    <name evidence="1" type="ORF">NDR86_23385</name>
</gene>
<evidence type="ECO:0008006" key="3">
    <source>
        <dbReference type="Google" id="ProtNLM"/>
    </source>
</evidence>
<dbReference type="EMBL" id="JAMRXG010000010">
    <property type="protein sequence ID" value="MCM6776434.1"/>
    <property type="molecule type" value="Genomic_DNA"/>
</dbReference>
<organism evidence="1 2">
    <name type="scientific">Nocardia pulmonis</name>
    <dbReference type="NCBI Taxonomy" id="2951408"/>
    <lineage>
        <taxon>Bacteria</taxon>
        <taxon>Bacillati</taxon>
        <taxon>Actinomycetota</taxon>
        <taxon>Actinomycetes</taxon>
        <taxon>Mycobacteriales</taxon>
        <taxon>Nocardiaceae</taxon>
        <taxon>Nocardia</taxon>
    </lineage>
</organism>
<name>A0A9X2E9V4_9NOCA</name>
<dbReference type="Proteomes" id="UP001139157">
    <property type="component" value="Unassembled WGS sequence"/>
</dbReference>
<evidence type="ECO:0000313" key="1">
    <source>
        <dbReference type="EMBL" id="MCM6776434.1"/>
    </source>
</evidence>
<comment type="caution">
    <text evidence="1">The sequence shown here is derived from an EMBL/GenBank/DDBJ whole genome shotgun (WGS) entry which is preliminary data.</text>
</comment>
<dbReference type="AlphaFoldDB" id="A0A9X2E9V4"/>
<keyword evidence="2" id="KW-1185">Reference proteome</keyword>
<proteinExistence type="predicted"/>
<dbReference type="RefSeq" id="WP_251914732.1">
    <property type="nucleotide sequence ID" value="NZ_JAMRXG010000010.1"/>
</dbReference>